<reference evidence="6 7" key="1">
    <citation type="submission" date="2019-01" db="EMBL/GenBank/DDBJ databases">
        <title>Sinorhodobacter populi sp. nov. isolated from the symptomatic bark tissue of Populus euramericana canker.</title>
        <authorList>
            <person name="Xu G."/>
        </authorList>
    </citation>
    <scope>NUCLEOTIDE SEQUENCE [LARGE SCALE GENOMIC DNA]</scope>
    <source>
        <strain evidence="6 7">D19-10-3-21</strain>
    </source>
</reference>
<dbReference type="OrthoDB" id="9815602at2"/>
<feature type="domain" description="SsuA/THI5-like" evidence="5">
    <location>
        <begin position="225"/>
        <end position="353"/>
    </location>
</feature>
<feature type="region of interest" description="Disordered" evidence="4">
    <location>
        <begin position="60"/>
        <end position="99"/>
    </location>
</feature>
<dbReference type="Pfam" id="PF09084">
    <property type="entry name" value="NMT1"/>
    <property type="match status" value="1"/>
</dbReference>
<dbReference type="Gene3D" id="3.40.190.10">
    <property type="entry name" value="Periplasmic binding protein-like II"/>
    <property type="match status" value="2"/>
</dbReference>
<dbReference type="PANTHER" id="PTHR30024:SF47">
    <property type="entry name" value="TAURINE-BINDING PERIPLASMIC PROTEIN"/>
    <property type="match status" value="1"/>
</dbReference>
<dbReference type="InterPro" id="IPR015168">
    <property type="entry name" value="SsuA/THI5"/>
</dbReference>
<evidence type="ECO:0000313" key="6">
    <source>
        <dbReference type="EMBL" id="RWR28043.1"/>
    </source>
</evidence>
<keyword evidence="3" id="KW-0732">Signal</keyword>
<feature type="compositionally biased region" description="Polar residues" evidence="4">
    <location>
        <begin position="1"/>
        <end position="11"/>
    </location>
</feature>
<reference evidence="6 7" key="2">
    <citation type="submission" date="2019-01" db="EMBL/GenBank/DDBJ databases">
        <authorList>
            <person name="Li Y."/>
        </authorList>
    </citation>
    <scope>NUCLEOTIDE SEQUENCE [LARGE SCALE GENOMIC DNA]</scope>
    <source>
        <strain evidence="6 7">D19-10-3-21</strain>
    </source>
</reference>
<dbReference type="Proteomes" id="UP000285295">
    <property type="component" value="Unassembled WGS sequence"/>
</dbReference>
<feature type="compositionally biased region" description="Basic and acidic residues" evidence="4">
    <location>
        <begin position="16"/>
        <end position="32"/>
    </location>
</feature>
<comment type="subcellular location">
    <subcellularLocation>
        <location evidence="1">Periplasm</location>
    </subcellularLocation>
</comment>
<evidence type="ECO:0000256" key="2">
    <source>
        <dbReference type="ARBA" id="ARBA00010742"/>
    </source>
</evidence>
<dbReference type="SUPFAM" id="SSF53850">
    <property type="entry name" value="Periplasmic binding protein-like II"/>
    <property type="match status" value="1"/>
</dbReference>
<evidence type="ECO:0000256" key="4">
    <source>
        <dbReference type="SAM" id="MobiDB-lite"/>
    </source>
</evidence>
<feature type="compositionally biased region" description="Polar residues" evidence="4">
    <location>
        <begin position="62"/>
        <end position="73"/>
    </location>
</feature>
<evidence type="ECO:0000256" key="1">
    <source>
        <dbReference type="ARBA" id="ARBA00004418"/>
    </source>
</evidence>
<organism evidence="6 7">
    <name type="scientific">Paenirhodobacter populi</name>
    <dbReference type="NCBI Taxonomy" id="2306993"/>
    <lineage>
        <taxon>Bacteria</taxon>
        <taxon>Pseudomonadati</taxon>
        <taxon>Pseudomonadota</taxon>
        <taxon>Alphaproteobacteria</taxon>
        <taxon>Rhodobacterales</taxon>
        <taxon>Rhodobacter group</taxon>
        <taxon>Paenirhodobacter</taxon>
    </lineage>
</organism>
<name>A0A443K5T5_9RHOB</name>
<evidence type="ECO:0000313" key="7">
    <source>
        <dbReference type="Proteomes" id="UP000285295"/>
    </source>
</evidence>
<proteinExistence type="inferred from homology"/>
<feature type="region of interest" description="Disordered" evidence="4">
    <location>
        <begin position="1"/>
        <end position="44"/>
    </location>
</feature>
<accession>A0A443K5T5</accession>
<dbReference type="GO" id="GO:0042918">
    <property type="term" value="P:alkanesulfonate transmembrane transport"/>
    <property type="evidence" value="ECO:0007669"/>
    <property type="project" value="TreeGrafter"/>
</dbReference>
<comment type="caution">
    <text evidence="6">The sequence shown here is derived from an EMBL/GenBank/DDBJ whole genome shotgun (WGS) entry which is preliminary data.</text>
</comment>
<gene>
    <name evidence="6" type="ORF">D2T31_14830</name>
</gene>
<dbReference type="GO" id="GO:0042597">
    <property type="term" value="C:periplasmic space"/>
    <property type="evidence" value="ECO:0007669"/>
    <property type="project" value="UniProtKB-SubCell"/>
</dbReference>
<protein>
    <submittedName>
        <fullName evidence="6">ABC transporter substrate-binding protein</fullName>
    </submittedName>
</protein>
<dbReference type="AlphaFoldDB" id="A0A443K5T5"/>
<comment type="similarity">
    <text evidence="2">Belongs to the bacterial solute-binding protein SsuA/TauA family.</text>
</comment>
<dbReference type="EMBL" id="SAUX01000017">
    <property type="protein sequence ID" value="RWR28043.1"/>
    <property type="molecule type" value="Genomic_DNA"/>
</dbReference>
<evidence type="ECO:0000256" key="3">
    <source>
        <dbReference type="ARBA" id="ARBA00022729"/>
    </source>
</evidence>
<evidence type="ECO:0000259" key="5">
    <source>
        <dbReference type="Pfam" id="PF09084"/>
    </source>
</evidence>
<sequence>MAAVSTKSSLTVRVPPDGDTKADRSGSLKIRMDPPSPACSPEHEENPALFSAIGQIGFRTPDISSFDPSSRTFRPSPEAGTRPLARPRGHRISARTDPKSGRWLARRGIGCQPSVADGRAAADFRFGDGTCDARPRHRPRHAGRDPGWRIPSRFWLMDDREDVMDYSNGLSRRGFLAAGAAAGAVLATPALAQGGTKVVIGMPGGTVAATLIEMIRQRDIFAQFDINGEFMVVNDGNKLTTGVMSGEIDLCPSSGFGQVLTAIEKGASLKVVSGASVLIPQALFSAKEDVRTLKDLEGRAVGTGAPGALLHNMTVALMKKQGVDWTKVNFVNVGSSAQVIKAVSVGTVDAGPAQIDIYSNMEPFGVHVVSEFWKELPEYPYQAGYSADKTIANKREGLVGALSVFGSIFDFLQNGDSLDAFLEANVVAVNADPAAAEAQWKWTQTFKPYDLLLEEDKIDYMQDLNLSLGIQKRKLDLPELSDFSMAREALGRLG</sequence>
<dbReference type="PANTHER" id="PTHR30024">
    <property type="entry name" value="ALIPHATIC SULFONATES-BINDING PROTEIN-RELATED"/>
    <property type="match status" value="1"/>
</dbReference>